<dbReference type="GO" id="GO:0042742">
    <property type="term" value="P:defense response to bacterium"/>
    <property type="evidence" value="ECO:0007669"/>
    <property type="project" value="TreeGrafter"/>
</dbReference>
<organism evidence="10 11">
    <name type="scientific">Engystomops pustulosus</name>
    <name type="common">Tungara frog</name>
    <name type="synonym">Physalaemus pustulosus</name>
    <dbReference type="NCBI Taxonomy" id="76066"/>
    <lineage>
        <taxon>Eukaryota</taxon>
        <taxon>Metazoa</taxon>
        <taxon>Chordata</taxon>
        <taxon>Craniata</taxon>
        <taxon>Vertebrata</taxon>
        <taxon>Euteleostomi</taxon>
        <taxon>Amphibia</taxon>
        <taxon>Batrachia</taxon>
        <taxon>Anura</taxon>
        <taxon>Neobatrachia</taxon>
        <taxon>Hyloidea</taxon>
        <taxon>Leptodactylidae</taxon>
        <taxon>Leiuperinae</taxon>
        <taxon>Engystomops</taxon>
    </lineage>
</organism>
<dbReference type="Proteomes" id="UP000824782">
    <property type="component" value="Unassembled WGS sequence"/>
</dbReference>
<evidence type="ECO:0000313" key="10">
    <source>
        <dbReference type="EMBL" id="KAG8590363.1"/>
    </source>
</evidence>
<evidence type="ECO:0000256" key="9">
    <source>
        <dbReference type="PIRSR" id="PIRSR619791-2"/>
    </source>
</evidence>
<evidence type="ECO:0000256" key="7">
    <source>
        <dbReference type="ARBA" id="ARBA00023157"/>
    </source>
</evidence>
<dbReference type="InterPro" id="IPR037120">
    <property type="entry name" value="Haem_peroxidase_sf_animal"/>
</dbReference>
<keyword evidence="6 9" id="KW-0408">Iron</keyword>
<dbReference type="FunFam" id="1.10.640.10:FF:000001">
    <property type="entry name" value="Peroxidasin homolog"/>
    <property type="match status" value="1"/>
</dbReference>
<comment type="similarity">
    <text evidence="8">Belongs to the peroxidase family. XPO subfamily.</text>
</comment>
<dbReference type="PROSITE" id="PS50292">
    <property type="entry name" value="PEROXIDASE_3"/>
    <property type="match status" value="1"/>
</dbReference>
<dbReference type="PRINTS" id="PR00457">
    <property type="entry name" value="ANPEROXIDASE"/>
</dbReference>
<dbReference type="GO" id="GO:0046872">
    <property type="term" value="F:metal ion binding"/>
    <property type="evidence" value="ECO:0007669"/>
    <property type="project" value="UniProtKB-KW"/>
</dbReference>
<proteinExistence type="inferred from homology"/>
<gene>
    <name evidence="10" type="ORF">GDO81_006735</name>
</gene>
<evidence type="ECO:0008006" key="12">
    <source>
        <dbReference type="Google" id="ProtNLM"/>
    </source>
</evidence>
<sequence length="734" mass="82746">MFYLDAENILSNHVIRNFAKEAKKLVDAAYLQTRTDLKTRMKRETARFQDILAFFKQPVGTTRNAIRSADYLDVTLQLITENLQMIHPGPFNVSDVLTNEQKEIIMQLTGCAYQYLPKVCDPSPYRSITGECNNRKKPFLGASNTGYKRLLTPEYEDGISLPRGWTSSRTINGFTLPLARAVSNEIVKFPTDSMTLDESRSLMFMQWGQWLDHDTDLSPETPVRSTFFQGLDCEQSCVKAHPCFPLQIPFMDNRYVSGSECIPMVRSAPVCNLVSPVREQINALTSYVDGSQVYGSDIKVATMLRNNTNQLGLLAVNQQFTDNGFPFLPFNGNPDDRCARTNQPLGVPCFLAGDVRVSEQPGLIVFHTLFLREHNRIATELHKLNPTWTGEIIYQETRKIIGSILQKITYKDWLPLLLGQEMANVLPNYGSYNEDEDPSVSNIFTIAFRMGHTLIQPFIYRLAEGYLPYNPEPVVPLHKTFFTTWKVVRQGGIDPLLRGMIANKAKLNCQNQMMVDDLREHLFKMINQIGLDLAALNIQRGREHGLPGYNAWRRFCGLSAPRNVDELATVLENRKLAESLIELYGTPENIDIWVGGVSEPLVPGGRTGKLFSCLIGGQFRRTRDGDRFFYENPSVFSEAQRRSIDRVTLAHIICANTNIKQVPLNVFLANQYPGGFTDCSNLPVLDLQPWKAEVTNSCQSSTGSVAVPSTHESAGQLEYDNDSLDISQVICIHL</sequence>
<dbReference type="GO" id="GO:0005615">
    <property type="term" value="C:extracellular space"/>
    <property type="evidence" value="ECO:0007669"/>
    <property type="project" value="TreeGrafter"/>
</dbReference>
<dbReference type="GO" id="GO:0020037">
    <property type="term" value="F:heme binding"/>
    <property type="evidence" value="ECO:0007669"/>
    <property type="project" value="InterPro"/>
</dbReference>
<comment type="caution">
    <text evidence="10">The sequence shown here is derived from an EMBL/GenBank/DDBJ whole genome shotgun (WGS) entry which is preliminary data.</text>
</comment>
<dbReference type="CDD" id="cd09824">
    <property type="entry name" value="myeloperoxidase_like"/>
    <property type="match status" value="1"/>
</dbReference>
<dbReference type="GO" id="GO:0006979">
    <property type="term" value="P:response to oxidative stress"/>
    <property type="evidence" value="ECO:0007669"/>
    <property type="project" value="InterPro"/>
</dbReference>
<dbReference type="InterPro" id="IPR010255">
    <property type="entry name" value="Haem_peroxidase_sf"/>
</dbReference>
<evidence type="ECO:0000313" key="11">
    <source>
        <dbReference type="Proteomes" id="UP000824782"/>
    </source>
</evidence>
<name>A0AAV7D269_ENGPU</name>
<evidence type="ECO:0000256" key="4">
    <source>
        <dbReference type="ARBA" id="ARBA00022729"/>
    </source>
</evidence>
<dbReference type="Pfam" id="PF03098">
    <property type="entry name" value="An_peroxidase"/>
    <property type="match status" value="1"/>
</dbReference>
<keyword evidence="2 9" id="KW-0349">Heme</keyword>
<accession>A0AAV7D269</accession>
<keyword evidence="7" id="KW-1015">Disulfide bond</keyword>
<dbReference type="PANTHER" id="PTHR11475:SF63">
    <property type="entry name" value="EOSINOPHIL PEROXIDASE"/>
    <property type="match status" value="1"/>
</dbReference>
<evidence type="ECO:0000256" key="1">
    <source>
        <dbReference type="ARBA" id="ARBA00001970"/>
    </source>
</evidence>
<evidence type="ECO:0000256" key="3">
    <source>
        <dbReference type="ARBA" id="ARBA00022723"/>
    </source>
</evidence>
<dbReference type="Gene3D" id="1.10.640.10">
    <property type="entry name" value="Haem peroxidase domain superfamily, animal type"/>
    <property type="match status" value="1"/>
</dbReference>
<evidence type="ECO:0000256" key="8">
    <source>
        <dbReference type="ARBA" id="ARBA00061342"/>
    </source>
</evidence>
<evidence type="ECO:0000256" key="6">
    <source>
        <dbReference type="ARBA" id="ARBA00023004"/>
    </source>
</evidence>
<feature type="binding site" description="axial binding residue" evidence="9">
    <location>
        <position position="452"/>
    </location>
    <ligand>
        <name>heme b</name>
        <dbReference type="ChEBI" id="CHEBI:60344"/>
    </ligand>
    <ligandPart>
        <name>Fe</name>
        <dbReference type="ChEBI" id="CHEBI:18248"/>
    </ligandPart>
</feature>
<dbReference type="InterPro" id="IPR019791">
    <property type="entry name" value="Haem_peroxidase_animal"/>
</dbReference>
<dbReference type="AlphaFoldDB" id="A0AAV7D269"/>
<comment type="cofactor">
    <cofactor evidence="1">
        <name>heme b</name>
        <dbReference type="ChEBI" id="CHEBI:60344"/>
    </cofactor>
</comment>
<dbReference type="GO" id="GO:0004601">
    <property type="term" value="F:peroxidase activity"/>
    <property type="evidence" value="ECO:0007669"/>
    <property type="project" value="InterPro"/>
</dbReference>
<dbReference type="SUPFAM" id="SSF48113">
    <property type="entry name" value="Heme-dependent peroxidases"/>
    <property type="match status" value="1"/>
</dbReference>
<keyword evidence="11" id="KW-1185">Reference proteome</keyword>
<protein>
    <recommendedName>
        <fullName evidence="12">Eosinophil peroxidase</fullName>
    </recommendedName>
</protein>
<keyword evidence="3 9" id="KW-0479">Metal-binding</keyword>
<keyword evidence="4" id="KW-0732">Signal</keyword>
<dbReference type="EMBL" id="WNYA01000002">
    <property type="protein sequence ID" value="KAG8590363.1"/>
    <property type="molecule type" value="Genomic_DNA"/>
</dbReference>
<evidence type="ECO:0000256" key="2">
    <source>
        <dbReference type="ARBA" id="ARBA00022617"/>
    </source>
</evidence>
<dbReference type="PANTHER" id="PTHR11475">
    <property type="entry name" value="OXIDASE/PEROXIDASE"/>
    <property type="match status" value="1"/>
</dbReference>
<evidence type="ECO:0000256" key="5">
    <source>
        <dbReference type="ARBA" id="ARBA00023002"/>
    </source>
</evidence>
<keyword evidence="5" id="KW-0560">Oxidoreductase</keyword>
<reference evidence="10" key="1">
    <citation type="thesis" date="2020" institute="ProQuest LLC" country="789 East Eisenhower Parkway, Ann Arbor, MI, USA">
        <title>Comparative Genomics and Chromosome Evolution.</title>
        <authorList>
            <person name="Mudd A.B."/>
        </authorList>
    </citation>
    <scope>NUCLEOTIDE SEQUENCE</scope>
    <source>
        <strain evidence="10">237g6f4</strain>
        <tissue evidence="10">Blood</tissue>
    </source>
</reference>